<evidence type="ECO:0000313" key="3">
    <source>
        <dbReference type="Proteomes" id="UP001208017"/>
    </source>
</evidence>
<reference evidence="2 3" key="1">
    <citation type="submission" date="2022-11" db="EMBL/GenBank/DDBJ databases">
        <title>Study of microbial diversity in lake waters.</title>
        <authorList>
            <person name="Zhang J."/>
        </authorList>
    </citation>
    <scope>NUCLEOTIDE SEQUENCE [LARGE SCALE GENOMIC DNA]</scope>
    <source>
        <strain evidence="2 3">DT12</strain>
    </source>
</reference>
<feature type="transmembrane region" description="Helical" evidence="1">
    <location>
        <begin position="6"/>
        <end position="24"/>
    </location>
</feature>
<sequence length="92" mass="9740">MSPLFQLFTWGLSLVAAGIVTTLMRVNRLWGIIFGAILAQGLMFVGTHLLGISFGPVVEIGGTYTPVLVNVVFAVVGALLGGALARIVSRRR</sequence>
<dbReference type="Proteomes" id="UP001208017">
    <property type="component" value="Unassembled WGS sequence"/>
</dbReference>
<evidence type="ECO:0000256" key="1">
    <source>
        <dbReference type="SAM" id="Phobius"/>
    </source>
</evidence>
<dbReference type="RefSeq" id="WP_267153414.1">
    <property type="nucleotide sequence ID" value="NZ_JAPMLT010000016.1"/>
</dbReference>
<feature type="transmembrane region" description="Helical" evidence="1">
    <location>
        <begin position="67"/>
        <end position="88"/>
    </location>
</feature>
<evidence type="ECO:0000313" key="2">
    <source>
        <dbReference type="EMBL" id="MCX7572164.1"/>
    </source>
</evidence>
<proteinExistence type="predicted"/>
<dbReference type="EMBL" id="JAPMLT010000016">
    <property type="protein sequence ID" value="MCX7572164.1"/>
    <property type="molecule type" value="Genomic_DNA"/>
</dbReference>
<comment type="caution">
    <text evidence="2">The sequence shown here is derived from an EMBL/GenBank/DDBJ whole genome shotgun (WGS) entry which is preliminary data.</text>
</comment>
<name>A0ABT3XBM4_9BACL</name>
<feature type="transmembrane region" description="Helical" evidence="1">
    <location>
        <begin position="31"/>
        <end position="55"/>
    </location>
</feature>
<organism evidence="2 3">
    <name type="scientific">Tumebacillus lacus</name>
    <dbReference type="NCBI Taxonomy" id="2995335"/>
    <lineage>
        <taxon>Bacteria</taxon>
        <taxon>Bacillati</taxon>
        <taxon>Bacillota</taxon>
        <taxon>Bacilli</taxon>
        <taxon>Bacillales</taxon>
        <taxon>Alicyclobacillaceae</taxon>
        <taxon>Tumebacillus</taxon>
    </lineage>
</organism>
<keyword evidence="1" id="KW-1133">Transmembrane helix</keyword>
<keyword evidence="3" id="KW-1185">Reference proteome</keyword>
<evidence type="ECO:0008006" key="4">
    <source>
        <dbReference type="Google" id="ProtNLM"/>
    </source>
</evidence>
<gene>
    <name evidence="2" type="ORF">OS242_19760</name>
</gene>
<keyword evidence="1" id="KW-0812">Transmembrane</keyword>
<keyword evidence="1" id="KW-0472">Membrane</keyword>
<accession>A0ABT3XBM4</accession>
<protein>
    <recommendedName>
        <fullName evidence="4">GlsB/YeaQ/YmgE family stress response membrane protein</fullName>
    </recommendedName>
</protein>